<evidence type="ECO:0000313" key="2">
    <source>
        <dbReference type="EMBL" id="TFK28298.1"/>
    </source>
</evidence>
<feature type="chain" id="PRO_5022883997" evidence="1">
    <location>
        <begin position="22"/>
        <end position="226"/>
    </location>
</feature>
<name>A0A5C3L6E8_COPMA</name>
<keyword evidence="3" id="KW-1185">Reference proteome</keyword>
<dbReference type="EMBL" id="ML210157">
    <property type="protein sequence ID" value="TFK28298.1"/>
    <property type="molecule type" value="Genomic_DNA"/>
</dbReference>
<accession>A0A5C3L6E8</accession>
<organism evidence="2 3">
    <name type="scientific">Coprinopsis marcescibilis</name>
    <name type="common">Agaric fungus</name>
    <name type="synonym">Psathyrella marcescibilis</name>
    <dbReference type="NCBI Taxonomy" id="230819"/>
    <lineage>
        <taxon>Eukaryota</taxon>
        <taxon>Fungi</taxon>
        <taxon>Dikarya</taxon>
        <taxon>Basidiomycota</taxon>
        <taxon>Agaricomycotina</taxon>
        <taxon>Agaricomycetes</taxon>
        <taxon>Agaricomycetidae</taxon>
        <taxon>Agaricales</taxon>
        <taxon>Agaricineae</taxon>
        <taxon>Psathyrellaceae</taxon>
        <taxon>Coprinopsis</taxon>
    </lineage>
</organism>
<proteinExistence type="predicted"/>
<gene>
    <name evidence="2" type="ORF">FA15DRAFT_753625</name>
</gene>
<evidence type="ECO:0000256" key="1">
    <source>
        <dbReference type="SAM" id="SignalP"/>
    </source>
</evidence>
<keyword evidence="1" id="KW-0732">Signal</keyword>
<reference evidence="2 3" key="1">
    <citation type="journal article" date="2019" name="Nat. Ecol. Evol.">
        <title>Megaphylogeny resolves global patterns of mushroom evolution.</title>
        <authorList>
            <person name="Varga T."/>
            <person name="Krizsan K."/>
            <person name="Foldi C."/>
            <person name="Dima B."/>
            <person name="Sanchez-Garcia M."/>
            <person name="Sanchez-Ramirez S."/>
            <person name="Szollosi G.J."/>
            <person name="Szarkandi J.G."/>
            <person name="Papp V."/>
            <person name="Albert L."/>
            <person name="Andreopoulos W."/>
            <person name="Angelini C."/>
            <person name="Antonin V."/>
            <person name="Barry K.W."/>
            <person name="Bougher N.L."/>
            <person name="Buchanan P."/>
            <person name="Buyck B."/>
            <person name="Bense V."/>
            <person name="Catcheside P."/>
            <person name="Chovatia M."/>
            <person name="Cooper J."/>
            <person name="Damon W."/>
            <person name="Desjardin D."/>
            <person name="Finy P."/>
            <person name="Geml J."/>
            <person name="Haridas S."/>
            <person name="Hughes K."/>
            <person name="Justo A."/>
            <person name="Karasinski D."/>
            <person name="Kautmanova I."/>
            <person name="Kiss B."/>
            <person name="Kocsube S."/>
            <person name="Kotiranta H."/>
            <person name="LaButti K.M."/>
            <person name="Lechner B.E."/>
            <person name="Liimatainen K."/>
            <person name="Lipzen A."/>
            <person name="Lukacs Z."/>
            <person name="Mihaltcheva S."/>
            <person name="Morgado L.N."/>
            <person name="Niskanen T."/>
            <person name="Noordeloos M.E."/>
            <person name="Ohm R.A."/>
            <person name="Ortiz-Santana B."/>
            <person name="Ovrebo C."/>
            <person name="Racz N."/>
            <person name="Riley R."/>
            <person name="Savchenko A."/>
            <person name="Shiryaev A."/>
            <person name="Soop K."/>
            <person name="Spirin V."/>
            <person name="Szebenyi C."/>
            <person name="Tomsovsky M."/>
            <person name="Tulloss R.E."/>
            <person name="Uehling J."/>
            <person name="Grigoriev I.V."/>
            <person name="Vagvolgyi C."/>
            <person name="Papp T."/>
            <person name="Martin F.M."/>
            <person name="Miettinen O."/>
            <person name="Hibbett D.S."/>
            <person name="Nagy L.G."/>
        </authorList>
    </citation>
    <scope>NUCLEOTIDE SEQUENCE [LARGE SCALE GENOMIC DNA]</scope>
    <source>
        <strain evidence="2 3">CBS 121175</strain>
    </source>
</reference>
<evidence type="ECO:0000313" key="3">
    <source>
        <dbReference type="Proteomes" id="UP000307440"/>
    </source>
</evidence>
<sequence length="226" mass="25206">MVRITSHALVAAAFAISPAISAPIFQAAEGANGHFAREVSELEDFVQQRAISPELVKSVFKNFGRVFTAFGTTATIGAAVATAAKRKQQPQQARRAFFDDDDFEVRDLYDEDIDSRELLEDELDARSFDDEPVYFVVRGEDGLHHLVSRAINPYHIPALFHKAAQAIRPHIPTLRRYFLPAAAGAAGLGVGVHSITKHQRDLEDDSDMWARGYEHDQYERSLEVLD</sequence>
<dbReference type="Proteomes" id="UP000307440">
    <property type="component" value="Unassembled WGS sequence"/>
</dbReference>
<feature type="signal peptide" evidence="1">
    <location>
        <begin position="1"/>
        <end position="21"/>
    </location>
</feature>
<protein>
    <submittedName>
        <fullName evidence="2">Uncharacterized protein</fullName>
    </submittedName>
</protein>
<dbReference type="AlphaFoldDB" id="A0A5C3L6E8"/>